<name>A0A061QVF5_9CHLO</name>
<organism evidence="1">
    <name type="scientific">Tetraselmis sp. GSL018</name>
    <dbReference type="NCBI Taxonomy" id="582737"/>
    <lineage>
        <taxon>Eukaryota</taxon>
        <taxon>Viridiplantae</taxon>
        <taxon>Chlorophyta</taxon>
        <taxon>core chlorophytes</taxon>
        <taxon>Chlorodendrophyceae</taxon>
        <taxon>Chlorodendrales</taxon>
        <taxon>Chlorodendraceae</taxon>
        <taxon>Tetraselmis</taxon>
    </lineage>
</organism>
<accession>A0A061QVF5</accession>
<evidence type="ECO:0000313" key="1">
    <source>
        <dbReference type="EMBL" id="JAC62311.1"/>
    </source>
</evidence>
<proteinExistence type="predicted"/>
<feature type="non-terminal residue" evidence="1">
    <location>
        <position position="79"/>
    </location>
</feature>
<dbReference type="AlphaFoldDB" id="A0A061QVF5"/>
<feature type="non-terminal residue" evidence="1">
    <location>
        <position position="1"/>
    </location>
</feature>
<gene>
    <name evidence="1" type="ORF">TSPGSL018_23718</name>
</gene>
<protein>
    <submittedName>
        <fullName evidence="1">Uncharacterized protein</fullName>
    </submittedName>
</protein>
<dbReference type="EMBL" id="GBEZ01024705">
    <property type="protein sequence ID" value="JAC62311.1"/>
    <property type="molecule type" value="Transcribed_RNA"/>
</dbReference>
<sequence length="79" mass="9148">EKFQPEDTKNTKNFHWQGDLLSNGILQRPARYQDRDEWQRVMAVNEKWPFPVEHSSLVGAFGSCLSLGEKIQVALDCTR</sequence>
<reference evidence="1" key="1">
    <citation type="submission" date="2014-05" db="EMBL/GenBank/DDBJ databases">
        <title>The transcriptome of the halophilic microalga Tetraselmis sp. GSL018 isolated from the Great Salt Lake, Utah.</title>
        <authorList>
            <person name="Jinkerson R.E."/>
            <person name="D'Adamo S."/>
            <person name="Posewitz M.C."/>
        </authorList>
    </citation>
    <scope>NUCLEOTIDE SEQUENCE</scope>
    <source>
        <strain evidence="1">GSL018</strain>
    </source>
</reference>